<accession>A6L9Y8</accession>
<evidence type="ECO:0000313" key="2">
    <source>
        <dbReference type="Proteomes" id="UP000000566"/>
    </source>
</evidence>
<reference evidence="1 2" key="1">
    <citation type="journal article" date="2007" name="PLoS Biol.">
        <title>Evolution of symbiotic bacteria in the distal human intestine.</title>
        <authorList>
            <person name="Xu J."/>
            <person name="Mahowald M.A."/>
            <person name="Ley R.E."/>
            <person name="Lozupone C.A."/>
            <person name="Hamady M."/>
            <person name="Martens E.C."/>
            <person name="Henrissat B."/>
            <person name="Coutinho P.M."/>
            <person name="Minx P."/>
            <person name="Latreille P."/>
            <person name="Cordum H."/>
            <person name="Van Brunt A."/>
            <person name="Kim K."/>
            <person name="Fulton R.S."/>
            <person name="Fulton L.A."/>
            <person name="Clifton S.W."/>
            <person name="Wilson R.K."/>
            <person name="Knight R.D."/>
            <person name="Gordon J.I."/>
        </authorList>
    </citation>
    <scope>NUCLEOTIDE SEQUENCE [LARGE SCALE GENOMIC DNA]</scope>
    <source>
        <strain evidence="2">ATCC 8503 / DSM 20701 / CIP 104284 / JCM 5825 / NCTC 11152</strain>
    </source>
</reference>
<dbReference type="PaxDb" id="435591-BDI_0732"/>
<gene>
    <name evidence="1" type="ordered locus">BDI_0732</name>
</gene>
<dbReference type="AlphaFoldDB" id="A6L9Y8"/>
<dbReference type="Proteomes" id="UP000000566">
    <property type="component" value="Chromosome"/>
</dbReference>
<dbReference type="KEGG" id="pdi:BDI_0732"/>
<name>A6L9Y8_PARD8</name>
<keyword evidence="1" id="KW-0238">DNA-binding</keyword>
<keyword evidence="2" id="KW-1185">Reference proteome</keyword>
<dbReference type="HOGENOM" id="CLU_2370261_0_0_10"/>
<dbReference type="GO" id="GO:0003677">
    <property type="term" value="F:DNA binding"/>
    <property type="evidence" value="ECO:0007669"/>
    <property type="project" value="UniProtKB-KW"/>
</dbReference>
<organism evidence="1 2">
    <name type="scientific">Parabacteroides distasonis (strain ATCC 8503 / DSM 20701 / CIP 104284 / JCM 5825 / NCTC 11152)</name>
    <dbReference type="NCBI Taxonomy" id="435591"/>
    <lineage>
        <taxon>Bacteria</taxon>
        <taxon>Pseudomonadati</taxon>
        <taxon>Bacteroidota</taxon>
        <taxon>Bacteroidia</taxon>
        <taxon>Bacteroidales</taxon>
        <taxon>Tannerellaceae</taxon>
        <taxon>Parabacteroides</taxon>
    </lineage>
</organism>
<dbReference type="GeneID" id="99805142"/>
<dbReference type="STRING" id="435591.BDI_0732"/>
<evidence type="ECO:0000313" key="1">
    <source>
        <dbReference type="EMBL" id="ABR42502.1"/>
    </source>
</evidence>
<sequence>MNNKEKSYYANITKHLNSVYKSVELDIDSICSILEHVGNDGKQRYTTNYAILPIEYWIKGKNAAFSVKKANGVSELENHFATFVNAKRIKRKTRS</sequence>
<proteinExistence type="predicted"/>
<dbReference type="RefSeq" id="WP_011966134.1">
    <property type="nucleotide sequence ID" value="NC_009615.1"/>
</dbReference>
<protein>
    <submittedName>
        <fullName evidence="1">Putative DNA-binding protein</fullName>
    </submittedName>
</protein>
<dbReference type="eggNOG" id="COG3943">
    <property type="taxonomic scope" value="Bacteria"/>
</dbReference>
<dbReference type="EMBL" id="CP000140">
    <property type="protein sequence ID" value="ABR42502.1"/>
    <property type="molecule type" value="Genomic_DNA"/>
</dbReference>